<evidence type="ECO:0000313" key="1">
    <source>
        <dbReference type="EMBL" id="MBW92893.1"/>
    </source>
</evidence>
<keyword evidence="1" id="KW-0808">Transferase</keyword>
<dbReference type="AlphaFoldDB" id="A0A2P2JHE2"/>
<protein>
    <submittedName>
        <fullName evidence="1">Adenylate kinaseic-like</fullName>
    </submittedName>
</protein>
<dbReference type="GO" id="GO:0016301">
    <property type="term" value="F:kinase activity"/>
    <property type="evidence" value="ECO:0007669"/>
    <property type="project" value="UniProtKB-KW"/>
</dbReference>
<accession>A0A2P2JHE2</accession>
<dbReference type="EMBL" id="GGEC01012410">
    <property type="protein sequence ID" value="MBW92893.1"/>
    <property type="molecule type" value="Transcribed_RNA"/>
</dbReference>
<organism evidence="1">
    <name type="scientific">Rhizophora mucronata</name>
    <name type="common">Asiatic mangrove</name>
    <dbReference type="NCBI Taxonomy" id="61149"/>
    <lineage>
        <taxon>Eukaryota</taxon>
        <taxon>Viridiplantae</taxon>
        <taxon>Streptophyta</taxon>
        <taxon>Embryophyta</taxon>
        <taxon>Tracheophyta</taxon>
        <taxon>Spermatophyta</taxon>
        <taxon>Magnoliopsida</taxon>
        <taxon>eudicotyledons</taxon>
        <taxon>Gunneridae</taxon>
        <taxon>Pentapetalae</taxon>
        <taxon>rosids</taxon>
        <taxon>fabids</taxon>
        <taxon>Malpighiales</taxon>
        <taxon>Rhizophoraceae</taxon>
        <taxon>Rhizophora</taxon>
    </lineage>
</organism>
<sequence length="55" mass="6056">MHGLFLHLLSLPTPSSDQGIGVIIPNTQSGPGPVLQVKIYTRIQRLLWASLFENT</sequence>
<keyword evidence="1" id="KW-0418">Kinase</keyword>
<reference evidence="1" key="1">
    <citation type="submission" date="2018-02" db="EMBL/GenBank/DDBJ databases">
        <title>Rhizophora mucronata_Transcriptome.</title>
        <authorList>
            <person name="Meera S.P."/>
            <person name="Sreeshan A."/>
            <person name="Augustine A."/>
        </authorList>
    </citation>
    <scope>NUCLEOTIDE SEQUENCE</scope>
    <source>
        <tissue evidence="1">Leaf</tissue>
    </source>
</reference>
<name>A0A2P2JHE2_RHIMU</name>
<proteinExistence type="predicted"/>